<gene>
    <name evidence="1" type="primary">g9619</name>
    <name evidence="1" type="ORF">NpPPO83_00009619</name>
</gene>
<keyword evidence="2" id="KW-1185">Reference proteome</keyword>
<evidence type="ECO:0000313" key="2">
    <source>
        <dbReference type="Proteomes" id="UP001165186"/>
    </source>
</evidence>
<organism evidence="1 2">
    <name type="scientific">Neofusicoccum parvum</name>
    <dbReference type="NCBI Taxonomy" id="310453"/>
    <lineage>
        <taxon>Eukaryota</taxon>
        <taxon>Fungi</taxon>
        <taxon>Dikarya</taxon>
        <taxon>Ascomycota</taxon>
        <taxon>Pezizomycotina</taxon>
        <taxon>Dothideomycetes</taxon>
        <taxon>Dothideomycetes incertae sedis</taxon>
        <taxon>Botryosphaeriales</taxon>
        <taxon>Botryosphaeriaceae</taxon>
        <taxon>Neofusicoccum</taxon>
    </lineage>
</organism>
<accession>A0ACB5S146</accession>
<protein>
    <submittedName>
        <fullName evidence="1">Uncharacterized protein</fullName>
    </submittedName>
</protein>
<reference evidence="1" key="1">
    <citation type="submission" date="2024-09" db="EMBL/GenBank/DDBJ databases">
        <title>Draft Genome Sequences of Neofusicoccum parvum.</title>
        <authorList>
            <person name="Ashida A."/>
            <person name="Camagna M."/>
            <person name="Tanaka A."/>
            <person name="Takemoto D."/>
        </authorList>
    </citation>
    <scope>NUCLEOTIDE SEQUENCE</scope>
    <source>
        <strain evidence="1">PPO83</strain>
    </source>
</reference>
<comment type="caution">
    <text evidence="1">The sequence shown here is derived from an EMBL/GenBank/DDBJ whole genome shotgun (WGS) entry which is preliminary data.</text>
</comment>
<dbReference type="Proteomes" id="UP001165186">
    <property type="component" value="Unassembled WGS sequence"/>
</dbReference>
<proteinExistence type="predicted"/>
<dbReference type="EMBL" id="BSXG01000029">
    <property type="protein sequence ID" value="GME26540.1"/>
    <property type="molecule type" value="Genomic_DNA"/>
</dbReference>
<sequence>MSDKKHTTFAHSRTDSAIGFDRPNTAPGPLNSFSAQQFADYEKRMSQDGIAKPEGLYIPRRPDHHDLIRPVSMPVYSADVFKSKDFAAYEKRLSATASEKTPDVEAGMINESGITLELSNAVTLPDKRQSPFVRNARHRVLSVYRRMATLIIIANLVALAAFVASAGSVLNIAADDLATATAVNIFFSIAVRQEFIVNSLYAACLSAPLSAPLRVRRILAKIYENGGFHSGTAYAGTAWYVLLCATLTRMHLHHQLVFNTAATLTVAYCTLAIIVVILVCSLPYVRMRSHNTFEFTHRFCGWAAIAFLWALLILVVENKRIATNMTFGAAIVEQPTFWYLIAITVMLISPWVFLRKVRFTAENLSKHAVRLNYHEKLAPFRGVAIAKSPLGQYHSFATFPNPGSVEPNGQSIIVSKAGDWTASQVGDESTDRHYWLRGIPKTGVLGMCLIFRRVVIVTTGSGIGPCLAFLNLPENLRRPCRVIWSSPRPADIYGKDICESVKTCDPDALIWDTRERGRPDMVQLTYDMFRESGAEAVFVISNPKLTRMLVYAMESRGIPAFGPIWDS</sequence>
<name>A0ACB5S146_9PEZI</name>
<evidence type="ECO:0000313" key="1">
    <source>
        <dbReference type="EMBL" id="GME26540.1"/>
    </source>
</evidence>